<dbReference type="GO" id="GO:0008970">
    <property type="term" value="F:phospholipase A1 activity"/>
    <property type="evidence" value="ECO:0007669"/>
    <property type="project" value="InterPro"/>
</dbReference>
<dbReference type="GO" id="GO:0006629">
    <property type="term" value="P:lipid metabolic process"/>
    <property type="evidence" value="ECO:0007669"/>
    <property type="project" value="InterPro"/>
</dbReference>
<evidence type="ECO:0000256" key="1">
    <source>
        <dbReference type="SAM" id="MobiDB-lite"/>
    </source>
</evidence>
<feature type="domain" description="Fungal lipase-type" evidence="3">
    <location>
        <begin position="403"/>
        <end position="539"/>
    </location>
</feature>
<dbReference type="CDD" id="cd00519">
    <property type="entry name" value="Lipase_3"/>
    <property type="match status" value="1"/>
</dbReference>
<dbReference type="Proteomes" id="UP000189703">
    <property type="component" value="Unplaced"/>
</dbReference>
<dbReference type="InterPro" id="IPR029058">
    <property type="entry name" value="AB_hydrolase_fold"/>
</dbReference>
<dbReference type="InterPro" id="IPR002921">
    <property type="entry name" value="Fungal_lipase-type"/>
</dbReference>
<dbReference type="PANTHER" id="PTHR46483:SF4">
    <property type="entry name" value="PHOSPHOLIPASE A1 PLIP2, CHLOROPLASTIC"/>
    <property type="match status" value="1"/>
</dbReference>
<keyword evidence="2" id="KW-0812">Transmembrane</keyword>
<organism evidence="4 5">
    <name type="scientific">Nelumbo nucifera</name>
    <name type="common">Sacred lotus</name>
    <dbReference type="NCBI Taxonomy" id="4432"/>
    <lineage>
        <taxon>Eukaryota</taxon>
        <taxon>Viridiplantae</taxon>
        <taxon>Streptophyta</taxon>
        <taxon>Embryophyta</taxon>
        <taxon>Tracheophyta</taxon>
        <taxon>Spermatophyta</taxon>
        <taxon>Magnoliopsida</taxon>
        <taxon>Proteales</taxon>
        <taxon>Nelumbonaceae</taxon>
        <taxon>Nelumbo</taxon>
    </lineage>
</organism>
<dbReference type="SUPFAM" id="SSF53474">
    <property type="entry name" value="alpha/beta-Hydrolases"/>
    <property type="match status" value="1"/>
</dbReference>
<reference evidence="5" key="1">
    <citation type="submission" date="2025-08" db="UniProtKB">
        <authorList>
            <consortium name="RefSeq"/>
        </authorList>
    </citation>
    <scope>IDENTIFICATION</scope>
</reference>
<evidence type="ECO:0000256" key="2">
    <source>
        <dbReference type="SAM" id="Phobius"/>
    </source>
</evidence>
<sequence length="753" mass="82783">MDSLSLFRVGGIHGLSTPTPVSVPSGAGIDGRTYLTHVSAFGRSAGGGASPNTNAISVDNSTSTTSAPRNTSSCSIFSFVYHPLRSFWFGGRKRNDAIALDDAVVISAPADAAVEGDSIAIEGADIGCDQSGERRGNWVSKILHVRSLWADSDSEQGKSSVCELEPEEQKESDPVNCLVRECSCCDACDGEGSRAPEEELQFDRDSFSRLLQRVSLAEAKLYAQMSYLGHLAYSIPKIKPGNLLKYHGLRFVTSTVEKKARSPNGGKERNSSHVQEPEKKPEEETEDREQRKDGHRISASAAYQIAASAASYLHSQTRSILSFKSSKADARKDSVDKCTEASDNVNTVSSEVASLVATTNSVTAVVAAKEELKQAVVKDLNSAHSSPCEWFICDDDQSATRFFVIQGSESLASWQTNLLFEPIQFEELDVLVHRGIYEAAKGIYEQMLPEVRSHLKSRGDRAKLRFTGHSLGGSLSLLINLMLLIRKEVKLSSLLPVITFGSPSIMCGGNQLLQELGLPRNHIQAITMHRDIVPRAFSCTYPDRVAELLRAVNASFRNHPCLKNQKLLYAPMGDLLILQPDEKLSPHHHLLPSGGGLYLLKCQGSDSIDAEKELRAAHRVFFNSPHPLEILSDRSAYGSDGTIYRDHDMKSYLRSVRGVIRQELNRIRKAKGEHRRRVWWPLVVPHGVIVSGHVAPNNMGQHQVNFSGILRTGRESLNRFSRLVASQHMHLMVVLLFPARLLLLGTFAVVNLG</sequence>
<dbReference type="eggNOG" id="ENOG502QU4P">
    <property type="taxonomic scope" value="Eukaryota"/>
</dbReference>
<dbReference type="PANTHER" id="PTHR46483">
    <property type="entry name" value="PHOSPHOLIPASE A1 PLIP2, CHLOROPLASTIC"/>
    <property type="match status" value="1"/>
</dbReference>
<dbReference type="GeneID" id="104598821"/>
<feature type="compositionally biased region" description="Basic and acidic residues" evidence="1">
    <location>
        <begin position="256"/>
        <end position="296"/>
    </location>
</feature>
<dbReference type="Pfam" id="PF01764">
    <property type="entry name" value="Lipase_3"/>
    <property type="match status" value="1"/>
</dbReference>
<feature type="transmembrane region" description="Helical" evidence="2">
    <location>
        <begin position="729"/>
        <end position="750"/>
    </location>
</feature>
<dbReference type="OMA" id="RSPPCEW"/>
<protein>
    <submittedName>
        <fullName evidence="5">Uncharacterized protein LOC104598821</fullName>
    </submittedName>
</protein>
<gene>
    <name evidence="5" type="primary">LOC104598821</name>
</gene>
<dbReference type="RefSeq" id="XP_010259358.1">
    <property type="nucleotide sequence ID" value="XM_010261056.2"/>
</dbReference>
<dbReference type="OrthoDB" id="438440at2759"/>
<dbReference type="Gene3D" id="3.40.50.1820">
    <property type="entry name" value="alpha/beta hydrolase"/>
    <property type="match status" value="1"/>
</dbReference>
<accession>A0A1U8ACB6</accession>
<feature type="region of interest" description="Disordered" evidence="1">
    <location>
        <begin position="255"/>
        <end position="297"/>
    </location>
</feature>
<proteinExistence type="predicted"/>
<dbReference type="InParanoid" id="A0A1U8ACB6"/>
<evidence type="ECO:0000313" key="4">
    <source>
        <dbReference type="Proteomes" id="UP000189703"/>
    </source>
</evidence>
<dbReference type="FunCoup" id="A0A1U8ACB6">
    <property type="interactions" value="362"/>
</dbReference>
<dbReference type="InterPro" id="IPR043367">
    <property type="entry name" value="PLIP1/2/3"/>
</dbReference>
<evidence type="ECO:0000259" key="3">
    <source>
        <dbReference type="Pfam" id="PF01764"/>
    </source>
</evidence>
<dbReference type="KEGG" id="nnu:104598821"/>
<feature type="compositionally biased region" description="Polar residues" evidence="1">
    <location>
        <begin position="51"/>
        <end position="70"/>
    </location>
</feature>
<keyword evidence="2" id="KW-0472">Membrane</keyword>
<name>A0A1U8ACB6_NELNU</name>
<keyword evidence="4" id="KW-1185">Reference proteome</keyword>
<feature type="region of interest" description="Disordered" evidence="1">
    <location>
        <begin position="49"/>
        <end position="70"/>
    </location>
</feature>
<evidence type="ECO:0000313" key="5">
    <source>
        <dbReference type="RefSeq" id="XP_010259358.1"/>
    </source>
</evidence>
<dbReference type="AlphaFoldDB" id="A0A1U8ACB6"/>
<keyword evidence="2" id="KW-1133">Transmembrane helix</keyword>